<keyword evidence="4 5" id="KW-0949">S-adenosyl-L-methionine</keyword>
<evidence type="ECO:0000256" key="8">
    <source>
        <dbReference type="PROSITE-ProRule" id="PRU00464"/>
    </source>
</evidence>
<dbReference type="EC" id="2.1.1.-" evidence="5"/>
<dbReference type="HAMAP" id="MF_03188">
    <property type="entry name" value="Methyltr_EFM4"/>
    <property type="match status" value="1"/>
</dbReference>
<gene>
    <name evidence="10" type="ORF">APLA_LOCUS16156</name>
</gene>
<dbReference type="InterPro" id="IPR001310">
    <property type="entry name" value="Histidine_triad_HIT"/>
</dbReference>
<dbReference type="Pfam" id="PF13847">
    <property type="entry name" value="Methyltransf_31"/>
    <property type="match status" value="1"/>
</dbReference>
<dbReference type="SUPFAM" id="SSF54197">
    <property type="entry name" value="HIT-like"/>
    <property type="match status" value="1"/>
</dbReference>
<accession>A0A8S1BGY0</accession>
<feature type="domain" description="HIT" evidence="9">
    <location>
        <begin position="12"/>
        <end position="121"/>
    </location>
</feature>
<comment type="caution">
    <text evidence="10">The sequence shown here is derived from an EMBL/GenBank/DDBJ whole genome shotgun (WGS) entry which is preliminary data.</text>
</comment>
<evidence type="ECO:0000256" key="1">
    <source>
        <dbReference type="ARBA" id="ARBA00022490"/>
    </source>
</evidence>
<dbReference type="CDD" id="cd02440">
    <property type="entry name" value="AdoMet_MTases"/>
    <property type="match status" value="1"/>
</dbReference>
<evidence type="ECO:0000256" key="7">
    <source>
        <dbReference type="PIRSR" id="PIRSR601310-3"/>
    </source>
</evidence>
<feature type="short sequence motif" description="Histidine triad motif" evidence="7 8">
    <location>
        <begin position="104"/>
        <end position="108"/>
    </location>
</feature>
<evidence type="ECO:0000313" key="11">
    <source>
        <dbReference type="Proteomes" id="UP000494256"/>
    </source>
</evidence>
<dbReference type="InterPro" id="IPR011146">
    <property type="entry name" value="HIT-like"/>
</dbReference>
<dbReference type="OrthoDB" id="7477923at2759"/>
<dbReference type="Pfam" id="PF11969">
    <property type="entry name" value="DcpS_C"/>
    <property type="match status" value="1"/>
</dbReference>
<dbReference type="AlphaFoldDB" id="A0A8S1BGY0"/>
<reference evidence="10 11" key="1">
    <citation type="submission" date="2020-04" db="EMBL/GenBank/DDBJ databases">
        <authorList>
            <person name="Wallbank WR R."/>
            <person name="Pardo Diaz C."/>
            <person name="Kozak K."/>
            <person name="Martin S."/>
            <person name="Jiggins C."/>
            <person name="Moest M."/>
            <person name="Warren A I."/>
            <person name="Byers J.R.P. K."/>
            <person name="Montejo-Kovacevich G."/>
            <person name="Yen C E."/>
        </authorList>
    </citation>
    <scope>NUCLEOTIDE SEQUENCE [LARGE SCALE GENOMIC DNA]</scope>
</reference>
<dbReference type="PRINTS" id="PR00332">
    <property type="entry name" value="HISTRIAD"/>
</dbReference>
<organism evidence="10 11">
    <name type="scientific">Arctia plantaginis</name>
    <name type="common">Wood tiger moth</name>
    <name type="synonym">Phalaena plantaginis</name>
    <dbReference type="NCBI Taxonomy" id="874455"/>
    <lineage>
        <taxon>Eukaryota</taxon>
        <taxon>Metazoa</taxon>
        <taxon>Ecdysozoa</taxon>
        <taxon>Arthropoda</taxon>
        <taxon>Hexapoda</taxon>
        <taxon>Insecta</taxon>
        <taxon>Pterygota</taxon>
        <taxon>Neoptera</taxon>
        <taxon>Endopterygota</taxon>
        <taxon>Lepidoptera</taxon>
        <taxon>Glossata</taxon>
        <taxon>Ditrysia</taxon>
        <taxon>Noctuoidea</taxon>
        <taxon>Erebidae</taxon>
        <taxon>Arctiinae</taxon>
        <taxon>Arctia</taxon>
    </lineage>
</organism>
<dbReference type="SUPFAM" id="SSF53335">
    <property type="entry name" value="S-adenosyl-L-methionine-dependent methyltransferases"/>
    <property type="match status" value="1"/>
</dbReference>
<protein>
    <recommendedName>
        <fullName evidence="5">Protein-lysine N-methyltransferase APLA_LOCUS16156</fullName>
        <ecNumber evidence="5">2.1.1.-</ecNumber>
    </recommendedName>
</protein>
<comment type="similarity">
    <text evidence="5">Belongs to the class I-like SAM-binding methyltransferase superfamily. EFM4 family.</text>
</comment>
<proteinExistence type="inferred from homology"/>
<keyword evidence="2 5" id="KW-0489">Methyltransferase</keyword>
<keyword evidence="3 5" id="KW-0808">Transferase</keyword>
<dbReference type="InterPro" id="IPR025714">
    <property type="entry name" value="Methyltranfer_dom"/>
</dbReference>
<evidence type="ECO:0000259" key="9">
    <source>
        <dbReference type="PROSITE" id="PS51084"/>
    </source>
</evidence>
<name>A0A8S1BGY0_ARCPL</name>
<dbReference type="GO" id="GO:0005737">
    <property type="term" value="C:cytoplasm"/>
    <property type="evidence" value="ECO:0007669"/>
    <property type="project" value="UniProtKB-SubCell"/>
</dbReference>
<evidence type="ECO:0000256" key="6">
    <source>
        <dbReference type="PIRSR" id="PIRSR601310-1"/>
    </source>
</evidence>
<comment type="subcellular location">
    <subcellularLocation>
        <location evidence="5">Cytoplasm</location>
    </subcellularLocation>
</comment>
<evidence type="ECO:0000256" key="4">
    <source>
        <dbReference type="ARBA" id="ARBA00022691"/>
    </source>
</evidence>
<dbReference type="Gene3D" id="3.40.50.150">
    <property type="entry name" value="Vaccinia Virus protein VP39"/>
    <property type="match status" value="1"/>
</dbReference>
<evidence type="ECO:0000313" key="10">
    <source>
        <dbReference type="EMBL" id="CAB3258208.1"/>
    </source>
</evidence>
<keyword evidence="1 5" id="KW-0963">Cytoplasm</keyword>
<dbReference type="Gene3D" id="3.30.428.10">
    <property type="entry name" value="HIT-like"/>
    <property type="match status" value="1"/>
</dbReference>
<dbReference type="InterPro" id="IPR029063">
    <property type="entry name" value="SAM-dependent_MTases_sf"/>
</dbReference>
<dbReference type="PANTHER" id="PTHR12843">
    <property type="entry name" value="PROTEIN-LYSINE N-METHYLTRANSFERASE METTL10"/>
    <property type="match status" value="1"/>
</dbReference>
<dbReference type="InterPro" id="IPR026635">
    <property type="entry name" value="Efm4/METTL10"/>
</dbReference>
<dbReference type="PANTHER" id="PTHR12843:SF5">
    <property type="entry name" value="EEF1A LYSINE METHYLTRANSFERASE 2"/>
    <property type="match status" value="1"/>
</dbReference>
<evidence type="ECO:0000256" key="5">
    <source>
        <dbReference type="HAMAP-Rule" id="MF_03188"/>
    </source>
</evidence>
<evidence type="ECO:0000256" key="2">
    <source>
        <dbReference type="ARBA" id="ARBA00022603"/>
    </source>
</evidence>
<dbReference type="EMBL" id="CADEBD010000620">
    <property type="protein sequence ID" value="CAB3258208.1"/>
    <property type="molecule type" value="Genomic_DNA"/>
</dbReference>
<dbReference type="PROSITE" id="PS51084">
    <property type="entry name" value="HIT_2"/>
    <property type="match status" value="1"/>
</dbReference>
<dbReference type="Proteomes" id="UP000494256">
    <property type="component" value="Unassembled WGS sequence"/>
</dbReference>
<dbReference type="GO" id="GO:0032259">
    <property type="term" value="P:methylation"/>
    <property type="evidence" value="ECO:0007669"/>
    <property type="project" value="UniProtKB-KW"/>
</dbReference>
<evidence type="ECO:0000256" key="3">
    <source>
        <dbReference type="ARBA" id="ARBA00022679"/>
    </source>
</evidence>
<dbReference type="InterPro" id="IPR036265">
    <property type="entry name" value="HIT-like_sf"/>
</dbReference>
<dbReference type="GO" id="GO:0016279">
    <property type="term" value="F:protein-lysine N-methyltransferase activity"/>
    <property type="evidence" value="ECO:0007669"/>
    <property type="project" value="UniProtKB-UniRule"/>
</dbReference>
<feature type="active site" description="Tele-AMP-histidine intermediate" evidence="6">
    <location>
        <position position="106"/>
    </location>
</feature>
<comment type="function">
    <text evidence="5">S-adenosyl-L-methionine-dependent protein-lysine N-methyltransferase that methylates elongation factor 1-alpha.</text>
</comment>
<sequence length="357" mass="40563">MTATTPERSSCIFCNIVNKLDHAEILYEDDDVCVFPDIKPASKFHILIIPKRHIPDVKCLTSTDKDLVSKMLSVAKDMLTKNNILTLDDTRLGYHWPPFRSVKHLHLHAISPASEMGFISGLIFRKDSYWFVSPEYDITVSTMEDTELDPSELGTHDYWQKAYKKEIENYNEHGDPGDVWFGEDSAQRVINWICDCGVKKDVGIIDIGCGNGYTLTELAKEGFTQLLGIDYCEEAILLAKNVSQADFSQIRYQVFNITEDSVEELGKFGIVHDKGTYDAIGLNPEDPKTHREKYIDQVTQLLDDDGMFIITSCNWTEDELIKHFSEKMKLKRVIPTPQFKFGGKVGSVVSSVVFIKK</sequence>